<proteinExistence type="inferred from homology"/>
<dbReference type="GO" id="GO:0005829">
    <property type="term" value="C:cytosol"/>
    <property type="evidence" value="ECO:0007669"/>
    <property type="project" value="TreeGrafter"/>
</dbReference>
<reference evidence="8 9" key="1">
    <citation type="submission" date="2016-03" db="EMBL/GenBank/DDBJ databases">
        <authorList>
            <person name="Ploux O."/>
        </authorList>
    </citation>
    <scope>NUCLEOTIDE SEQUENCE [LARGE SCALE GENOMIC DNA]</scope>
    <source>
        <strain evidence="6 8">BER2</strain>
        <strain evidence="7 9">EC13</strain>
    </source>
</reference>
<dbReference type="Gene3D" id="2.40.50.100">
    <property type="match status" value="1"/>
</dbReference>
<feature type="modified residue" description="N6-lipoyllysine" evidence="3 4">
    <location>
        <position position="65"/>
    </location>
</feature>
<dbReference type="CDD" id="cd06848">
    <property type="entry name" value="GCS_H"/>
    <property type="match status" value="1"/>
</dbReference>
<dbReference type="EMBL" id="LUKF01000014">
    <property type="protein sequence ID" value="KYG63383.1"/>
    <property type="molecule type" value="Genomic_DNA"/>
</dbReference>
<evidence type="ECO:0000259" key="5">
    <source>
        <dbReference type="PROSITE" id="PS50968"/>
    </source>
</evidence>
<dbReference type="GO" id="GO:0019464">
    <property type="term" value="P:glycine decarboxylation via glycine cleavage system"/>
    <property type="evidence" value="ECO:0007669"/>
    <property type="project" value="UniProtKB-UniRule"/>
</dbReference>
<dbReference type="Proteomes" id="UP000075391">
    <property type="component" value="Unassembled WGS sequence"/>
</dbReference>
<dbReference type="NCBIfam" id="NF002270">
    <property type="entry name" value="PRK01202.1"/>
    <property type="match status" value="1"/>
</dbReference>
<dbReference type="InterPro" id="IPR017453">
    <property type="entry name" value="GCV_H_sub"/>
</dbReference>
<evidence type="ECO:0000313" key="6">
    <source>
        <dbReference type="EMBL" id="KYG63383.1"/>
    </source>
</evidence>
<sequence length="129" mass="14537">MAFHIPEDYYYTKEHEWAQVDENIVTVGITEFAQDQLGEVVYVELPEEGQKITQGQTFGVIESVKAVSDLYAPVSGTVIEVNTALSDDPSVLNDDPVNEGWLVRIEMDTEKELANLMRAPDYKKLISEK</sequence>
<dbReference type="Proteomes" id="UP000075799">
    <property type="component" value="Unassembled WGS sequence"/>
</dbReference>
<dbReference type="SUPFAM" id="SSF51230">
    <property type="entry name" value="Single hybrid motif"/>
    <property type="match status" value="1"/>
</dbReference>
<dbReference type="PANTHER" id="PTHR11715:SF3">
    <property type="entry name" value="GLYCINE CLEAVAGE SYSTEM H PROTEIN-RELATED"/>
    <property type="match status" value="1"/>
</dbReference>
<dbReference type="AlphaFoldDB" id="A0A150WI88"/>
<evidence type="ECO:0000256" key="3">
    <source>
        <dbReference type="HAMAP-Rule" id="MF_00272"/>
    </source>
</evidence>
<dbReference type="EMBL" id="LUKD01000001">
    <property type="protein sequence ID" value="KYG69503.1"/>
    <property type="molecule type" value="Genomic_DNA"/>
</dbReference>
<comment type="caution">
    <text evidence="6">The sequence shown here is derived from an EMBL/GenBank/DDBJ whole genome shotgun (WGS) entry which is preliminary data.</text>
</comment>
<dbReference type="NCBIfam" id="TIGR00527">
    <property type="entry name" value="gcvH"/>
    <property type="match status" value="1"/>
</dbReference>
<evidence type="ECO:0000256" key="2">
    <source>
        <dbReference type="ARBA" id="ARBA00022823"/>
    </source>
</evidence>
<dbReference type="InterPro" id="IPR011053">
    <property type="entry name" value="Single_hybrid_motif"/>
</dbReference>
<comment type="function">
    <text evidence="3">The glycine cleavage system catalyzes the degradation of glycine. The H protein shuttles the methylamine group of glycine from the P protein to the T protein.</text>
</comment>
<accession>A0A150WI88</accession>
<dbReference type="InterPro" id="IPR002930">
    <property type="entry name" value="GCV_H"/>
</dbReference>
<evidence type="ECO:0000313" key="7">
    <source>
        <dbReference type="EMBL" id="KYG69503.1"/>
    </source>
</evidence>
<dbReference type="OrthoDB" id="5293986at2"/>
<comment type="subunit">
    <text evidence="3">The glycine cleavage system is composed of four proteins: P, T, L and H.</text>
</comment>
<comment type="similarity">
    <text evidence="1 3">Belongs to the GcvH family.</text>
</comment>
<dbReference type="InterPro" id="IPR033753">
    <property type="entry name" value="GCV_H/Fam206"/>
</dbReference>
<dbReference type="PANTHER" id="PTHR11715">
    <property type="entry name" value="GLYCINE CLEAVAGE SYSTEM H PROTEIN"/>
    <property type="match status" value="1"/>
</dbReference>
<dbReference type="PROSITE" id="PS00189">
    <property type="entry name" value="LIPOYL"/>
    <property type="match status" value="1"/>
</dbReference>
<evidence type="ECO:0000313" key="9">
    <source>
        <dbReference type="Proteomes" id="UP000075799"/>
    </source>
</evidence>
<keyword evidence="2 3" id="KW-0450">Lipoyl</keyword>
<evidence type="ECO:0000313" key="8">
    <source>
        <dbReference type="Proteomes" id="UP000075391"/>
    </source>
</evidence>
<feature type="domain" description="Lipoyl-binding" evidence="5">
    <location>
        <begin position="24"/>
        <end position="106"/>
    </location>
</feature>
<dbReference type="InterPro" id="IPR003016">
    <property type="entry name" value="2-oxoA_DH_lipoyl-BS"/>
</dbReference>
<organism evidence="6 8">
    <name type="scientific">Bdellovibrio bacteriovorus</name>
    <dbReference type="NCBI Taxonomy" id="959"/>
    <lineage>
        <taxon>Bacteria</taxon>
        <taxon>Pseudomonadati</taxon>
        <taxon>Bdellovibrionota</taxon>
        <taxon>Bdellovibrionia</taxon>
        <taxon>Bdellovibrionales</taxon>
        <taxon>Pseudobdellovibrionaceae</taxon>
        <taxon>Bdellovibrio</taxon>
    </lineage>
</organism>
<dbReference type="RefSeq" id="WP_063206394.1">
    <property type="nucleotide sequence ID" value="NZ_CP168967.1"/>
</dbReference>
<name>A0A150WI88_BDEBC</name>
<evidence type="ECO:0000256" key="1">
    <source>
        <dbReference type="ARBA" id="ARBA00009249"/>
    </source>
</evidence>
<dbReference type="InterPro" id="IPR000089">
    <property type="entry name" value="Biotin_lipoyl"/>
</dbReference>
<dbReference type="Pfam" id="PF01597">
    <property type="entry name" value="GCV_H"/>
    <property type="match status" value="1"/>
</dbReference>
<dbReference type="GO" id="GO:0009249">
    <property type="term" value="P:protein lipoylation"/>
    <property type="evidence" value="ECO:0007669"/>
    <property type="project" value="TreeGrafter"/>
</dbReference>
<dbReference type="PROSITE" id="PS50968">
    <property type="entry name" value="BIOTINYL_LIPOYL"/>
    <property type="match status" value="1"/>
</dbReference>
<protein>
    <recommendedName>
        <fullName evidence="3">Glycine cleavage system H protein</fullName>
    </recommendedName>
</protein>
<evidence type="ECO:0000256" key="4">
    <source>
        <dbReference type="PIRSR" id="PIRSR617453-50"/>
    </source>
</evidence>
<dbReference type="HAMAP" id="MF_00272">
    <property type="entry name" value="GcvH"/>
    <property type="match status" value="1"/>
</dbReference>
<dbReference type="GO" id="GO:0005960">
    <property type="term" value="C:glycine cleavage complex"/>
    <property type="evidence" value="ECO:0007669"/>
    <property type="project" value="InterPro"/>
</dbReference>
<comment type="cofactor">
    <cofactor evidence="3">
        <name>(R)-lipoate</name>
        <dbReference type="ChEBI" id="CHEBI:83088"/>
    </cofactor>
    <text evidence="3">Binds 1 lipoyl cofactor covalently.</text>
</comment>
<gene>
    <name evidence="3" type="primary">gcvH</name>
    <name evidence="6" type="ORF">AZI85_04950</name>
    <name evidence="7" type="ORF">AZI87_10005</name>
</gene>